<dbReference type="AlphaFoldDB" id="A0A5N7MY69"/>
<accession>A0A5N7MY69</accession>
<evidence type="ECO:0000313" key="2">
    <source>
        <dbReference type="Proteomes" id="UP000403266"/>
    </source>
</evidence>
<reference evidence="1 2" key="1">
    <citation type="journal article" date="2019" name="Syst. Appl. Microbiol.">
        <title>Microvirga tunisiensis sp. nov., a root nodule symbiotic bacterium isolated from Lupinus micranthus and L. luteus grown in Northern Tunisia.</title>
        <authorList>
            <person name="Msaddak A."/>
            <person name="Rejili M."/>
            <person name="Duran D."/>
            <person name="Mars M."/>
            <person name="Palacios J.M."/>
            <person name="Ruiz-Argueso T."/>
            <person name="Rey L."/>
            <person name="Imperial J."/>
        </authorList>
    </citation>
    <scope>NUCLEOTIDE SEQUENCE [LARGE SCALE GENOMIC DNA]</scope>
    <source>
        <strain evidence="1 2">Lmie10</strain>
    </source>
</reference>
<protein>
    <submittedName>
        <fullName evidence="1">DUF1194 domain-containing protein</fullName>
    </submittedName>
</protein>
<dbReference type="Proteomes" id="UP000403266">
    <property type="component" value="Unassembled WGS sequence"/>
</dbReference>
<organism evidence="1 2">
    <name type="scientific">Microvirga tunisiensis</name>
    <dbReference type="NCBI Taxonomy" id="2108360"/>
    <lineage>
        <taxon>Bacteria</taxon>
        <taxon>Pseudomonadati</taxon>
        <taxon>Pseudomonadota</taxon>
        <taxon>Alphaproteobacteria</taxon>
        <taxon>Hyphomicrobiales</taxon>
        <taxon>Methylobacteriaceae</taxon>
        <taxon>Microvirga</taxon>
    </lineage>
</organism>
<dbReference type="SUPFAM" id="SSF53300">
    <property type="entry name" value="vWA-like"/>
    <property type="match status" value="1"/>
</dbReference>
<comment type="caution">
    <text evidence="1">The sequence shown here is derived from an EMBL/GenBank/DDBJ whole genome shotgun (WGS) entry which is preliminary data.</text>
</comment>
<keyword evidence="2" id="KW-1185">Reference proteome</keyword>
<sequence length="155" mass="16476">MRTLIEEGQLLDRDLPTDHYEASRSQLQTDIALAIRSASALLNSAPSRSPRSVINIVGNGPSNSGMEPAKARDAAQEAGQIVNGLVVGYGLASDVEYYRTHVVGGPGSFVMQVSNPQEMMEAFLAKFRLDIAGPSEATASDEQFLPASATDDPDP</sequence>
<dbReference type="OrthoDB" id="9792179at2"/>
<dbReference type="EMBL" id="VOSK01000822">
    <property type="protein sequence ID" value="MPR31600.1"/>
    <property type="molecule type" value="Genomic_DNA"/>
</dbReference>
<dbReference type="Pfam" id="PF06707">
    <property type="entry name" value="DUF1194"/>
    <property type="match status" value="1"/>
</dbReference>
<gene>
    <name evidence="1" type="ORF">FS320_43915</name>
</gene>
<evidence type="ECO:0000313" key="1">
    <source>
        <dbReference type="EMBL" id="MPR31600.1"/>
    </source>
</evidence>
<dbReference type="InterPro" id="IPR036465">
    <property type="entry name" value="vWFA_dom_sf"/>
</dbReference>
<name>A0A5N7MY69_9HYPH</name>
<proteinExistence type="predicted"/>
<dbReference type="InterPro" id="IPR010607">
    <property type="entry name" value="DUF1194"/>
</dbReference>